<dbReference type="Pfam" id="PF03226">
    <property type="entry name" value="Yippee-Mis18"/>
    <property type="match status" value="1"/>
</dbReference>
<dbReference type="PROSITE" id="PS51792">
    <property type="entry name" value="YIPPEE"/>
    <property type="match status" value="1"/>
</dbReference>
<keyword evidence="3" id="KW-0862">Zinc</keyword>
<keyword evidence="2" id="KW-0479">Metal-binding</keyword>
<reference evidence="6 7" key="1">
    <citation type="journal article" date="2018" name="IMA Fungus">
        <title>IMA Genome-F 9: Draft genome sequence of Annulohypoxylon stygium, Aspergillus mulundensis, Berkeleyomyces basicola (syn. Thielaviopsis basicola), Ceratocystis smalleyi, two Cercospora beticola strains, Coleophoma cylindrospora, Fusarium fracticaudum, Phialophora cf. hyalina, and Morchella septimelata.</title>
        <authorList>
            <person name="Wingfield B.D."/>
            <person name="Bills G.F."/>
            <person name="Dong Y."/>
            <person name="Huang W."/>
            <person name="Nel W.J."/>
            <person name="Swalarsk-Parry B.S."/>
            <person name="Vaghefi N."/>
            <person name="Wilken P.M."/>
            <person name="An Z."/>
            <person name="de Beer Z.W."/>
            <person name="De Vos L."/>
            <person name="Chen L."/>
            <person name="Duong T.A."/>
            <person name="Gao Y."/>
            <person name="Hammerbacher A."/>
            <person name="Kikkert J.R."/>
            <person name="Li Y."/>
            <person name="Li H."/>
            <person name="Li K."/>
            <person name="Li Q."/>
            <person name="Liu X."/>
            <person name="Ma X."/>
            <person name="Naidoo K."/>
            <person name="Pethybridge S.J."/>
            <person name="Sun J."/>
            <person name="Steenkamp E.T."/>
            <person name="van der Nest M.A."/>
            <person name="van Wyk S."/>
            <person name="Wingfield M.J."/>
            <person name="Xiong C."/>
            <person name="Yue Q."/>
            <person name="Zhang X."/>
        </authorList>
    </citation>
    <scope>NUCLEOTIDE SEQUENCE [LARGE SCALE GENOMIC DNA]</scope>
    <source>
        <strain evidence="6 7">BP6252</strain>
    </source>
</reference>
<evidence type="ECO:0000256" key="1">
    <source>
        <dbReference type="ARBA" id="ARBA00005613"/>
    </source>
</evidence>
<dbReference type="STRING" id="1849047.A0A3D8QCG6"/>
<dbReference type="OrthoDB" id="6407410at2759"/>
<proteinExistence type="inferred from homology"/>
<evidence type="ECO:0000259" key="5">
    <source>
        <dbReference type="PROSITE" id="PS51792"/>
    </source>
</evidence>
<dbReference type="AlphaFoldDB" id="A0A3D8QCG6"/>
<dbReference type="GO" id="GO:0046872">
    <property type="term" value="F:metal ion binding"/>
    <property type="evidence" value="ECO:0007669"/>
    <property type="project" value="UniProtKB-KW"/>
</dbReference>
<dbReference type="EMBL" id="PDLM01000016">
    <property type="protein sequence ID" value="RDW59546.1"/>
    <property type="molecule type" value="Genomic_DNA"/>
</dbReference>
<comment type="caution">
    <text evidence="6">The sequence shown here is derived from an EMBL/GenBank/DDBJ whole genome shotgun (WGS) entry which is preliminary data.</text>
</comment>
<feature type="region of interest" description="Disordered" evidence="4">
    <location>
        <begin position="348"/>
        <end position="395"/>
    </location>
</feature>
<feature type="compositionally biased region" description="Polar residues" evidence="4">
    <location>
        <begin position="219"/>
        <end position="246"/>
    </location>
</feature>
<sequence>MTDRVDANMNSSSPRELVPTRLDASRKRRRDASDEGRPRRAIAANNPFHHTELLSGASSATSPRLGGPEITDIRAMNLRRLFSHDSRIPSDLSFGASHTRDRLSLSRSDSPASTLSRESSVSDSTFRTGRVWNSLAEDDRGFGSALETRHIDTAASTVTLSRESSVSDSTIQAGRVSYFLGQDDQSYGSTPDTSYADLAAVDAAMSRASNFRRRLHDSQVPSNSSAATLSRESSVSDSTIRASRASHSLSQNYRHFGSTLGTRHVEKAASTPYSIRRSWDAEDEVRALAKTTNPYLTNLEEEKSLPLKTASLYPAQGVRQSSRMNRSATTIDNQDRYLLPPKYISDDDFGDNDLSMETSSMSLNDKAEQSVSREETTRDAKSDPSPTIKQSGVISYTISEDRTGGSSTEMSILLCALKQNGSLLDMAKAVASGKRRLEPATSNHLAVLVGNKIYGCKNCRTQFSLYDDIISRNFRGQHGKAFLFSMVVNVILGDAQERNMTTGRHVVRDMSCKNCNEYVGWRFDKAYETSEKYKEGKSILEGELVCEVS</sequence>
<dbReference type="InterPro" id="IPR004910">
    <property type="entry name" value="Yippee/Mis18/Cereblon"/>
</dbReference>
<evidence type="ECO:0000313" key="6">
    <source>
        <dbReference type="EMBL" id="RDW59546.1"/>
    </source>
</evidence>
<evidence type="ECO:0000256" key="3">
    <source>
        <dbReference type="ARBA" id="ARBA00022833"/>
    </source>
</evidence>
<dbReference type="PANTHER" id="PTHR13848">
    <property type="entry name" value="PROTEIN YIPPEE-LIKE CG15309-RELATED"/>
    <property type="match status" value="1"/>
</dbReference>
<accession>A0A3D8QCG6</accession>
<protein>
    <recommendedName>
        <fullName evidence="5">Yippee domain-containing protein</fullName>
    </recommendedName>
</protein>
<feature type="compositionally biased region" description="Low complexity" evidence="4">
    <location>
        <begin position="105"/>
        <end position="117"/>
    </location>
</feature>
<keyword evidence="7" id="KW-1185">Reference proteome</keyword>
<dbReference type="InterPro" id="IPR034751">
    <property type="entry name" value="Yippee"/>
</dbReference>
<feature type="region of interest" description="Disordered" evidence="4">
    <location>
        <begin position="213"/>
        <end position="246"/>
    </location>
</feature>
<feature type="region of interest" description="Disordered" evidence="4">
    <location>
        <begin position="93"/>
        <end position="121"/>
    </location>
</feature>
<gene>
    <name evidence="6" type="ORF">BP6252_12633</name>
</gene>
<evidence type="ECO:0000313" key="7">
    <source>
        <dbReference type="Proteomes" id="UP000256645"/>
    </source>
</evidence>
<dbReference type="Proteomes" id="UP000256645">
    <property type="component" value="Unassembled WGS sequence"/>
</dbReference>
<feature type="compositionally biased region" description="Basic and acidic residues" evidence="4">
    <location>
        <begin position="365"/>
        <end position="382"/>
    </location>
</feature>
<evidence type="ECO:0000256" key="2">
    <source>
        <dbReference type="ARBA" id="ARBA00022723"/>
    </source>
</evidence>
<feature type="domain" description="Yippee" evidence="5">
    <location>
        <begin position="452"/>
        <end position="549"/>
    </location>
</feature>
<feature type="compositionally biased region" description="Polar residues" evidence="4">
    <location>
        <begin position="384"/>
        <end position="395"/>
    </location>
</feature>
<feature type="region of interest" description="Disordered" evidence="4">
    <location>
        <begin position="1"/>
        <end position="68"/>
    </location>
</feature>
<name>A0A3D8QCG6_9HELO</name>
<evidence type="ECO:0000256" key="4">
    <source>
        <dbReference type="SAM" id="MobiDB-lite"/>
    </source>
</evidence>
<dbReference type="InterPro" id="IPR039058">
    <property type="entry name" value="Yippee_fam"/>
</dbReference>
<comment type="similarity">
    <text evidence="1">Belongs to the yippee family.</text>
</comment>
<organism evidence="6 7">
    <name type="scientific">Coleophoma cylindrospora</name>
    <dbReference type="NCBI Taxonomy" id="1849047"/>
    <lineage>
        <taxon>Eukaryota</taxon>
        <taxon>Fungi</taxon>
        <taxon>Dikarya</taxon>
        <taxon>Ascomycota</taxon>
        <taxon>Pezizomycotina</taxon>
        <taxon>Leotiomycetes</taxon>
        <taxon>Helotiales</taxon>
        <taxon>Dermateaceae</taxon>
        <taxon>Coleophoma</taxon>
    </lineage>
</organism>